<dbReference type="Pfam" id="PF01206">
    <property type="entry name" value="TusA"/>
    <property type="match status" value="1"/>
</dbReference>
<accession>A0ABS0C0F0</accession>
<dbReference type="EMBL" id="JACBGI020000028">
    <property type="protein sequence ID" value="MBF6058823.1"/>
    <property type="molecule type" value="Genomic_DNA"/>
</dbReference>
<proteinExistence type="predicted"/>
<evidence type="ECO:0000259" key="1">
    <source>
        <dbReference type="Pfam" id="PF01206"/>
    </source>
</evidence>
<feature type="domain" description="UPF0033" evidence="1">
    <location>
        <begin position="1"/>
        <end position="68"/>
    </location>
</feature>
<dbReference type="Proteomes" id="UP001193680">
    <property type="component" value="Unassembled WGS sequence"/>
</dbReference>
<sequence length="72" mass="8148">MELDVSGLSCPMPIIKLKKFLAENPEKDLVVTLVLSDRGGLKDVPAFCRQQSLGCELLADNDELRFKIWRQD</sequence>
<dbReference type="Gene3D" id="3.30.110.40">
    <property type="entry name" value="TusA-like domain"/>
    <property type="match status" value="1"/>
</dbReference>
<organism evidence="2 3">
    <name type="scientific">Thiomicrorhabdus heinhorstiae</name>
    <dbReference type="NCBI Taxonomy" id="2748010"/>
    <lineage>
        <taxon>Bacteria</taxon>
        <taxon>Pseudomonadati</taxon>
        <taxon>Pseudomonadota</taxon>
        <taxon>Gammaproteobacteria</taxon>
        <taxon>Thiotrichales</taxon>
        <taxon>Piscirickettsiaceae</taxon>
        <taxon>Thiomicrorhabdus</taxon>
    </lineage>
</organism>
<reference evidence="2 3" key="2">
    <citation type="submission" date="2020-11" db="EMBL/GenBank/DDBJ databases">
        <title>Sulfur oxidizing isolate from Hospital Hole Sinkhole.</title>
        <authorList>
            <person name="Scott K.M."/>
        </authorList>
    </citation>
    <scope>NUCLEOTIDE SEQUENCE [LARGE SCALE GENOMIC DNA]</scope>
    <source>
        <strain evidence="2 3">HH1</strain>
    </source>
</reference>
<evidence type="ECO:0000313" key="3">
    <source>
        <dbReference type="Proteomes" id="UP001193680"/>
    </source>
</evidence>
<gene>
    <name evidence="2" type="ORF">H8792_010765</name>
</gene>
<evidence type="ECO:0000313" key="2">
    <source>
        <dbReference type="EMBL" id="MBF6058823.1"/>
    </source>
</evidence>
<dbReference type="CDD" id="cd00291">
    <property type="entry name" value="SirA_YedF_YeeD"/>
    <property type="match status" value="1"/>
</dbReference>
<comment type="caution">
    <text evidence="2">The sequence shown here is derived from an EMBL/GenBank/DDBJ whole genome shotgun (WGS) entry which is preliminary data.</text>
</comment>
<dbReference type="InterPro" id="IPR001455">
    <property type="entry name" value="TusA-like"/>
</dbReference>
<name>A0ABS0C0F0_9GAMM</name>
<reference evidence="2 3" key="1">
    <citation type="submission" date="2020-06" db="EMBL/GenBank/DDBJ databases">
        <authorList>
            <person name="Scott K."/>
        </authorList>
    </citation>
    <scope>NUCLEOTIDE SEQUENCE [LARGE SCALE GENOMIC DNA]</scope>
    <source>
        <strain evidence="2 3">HH1</strain>
    </source>
</reference>
<keyword evidence="3" id="KW-1185">Reference proteome</keyword>
<protein>
    <submittedName>
        <fullName evidence="2">Sulfurtransferase TusA family protein</fullName>
    </submittedName>
</protein>
<dbReference type="InterPro" id="IPR036868">
    <property type="entry name" value="TusA-like_sf"/>
</dbReference>
<dbReference type="SUPFAM" id="SSF64307">
    <property type="entry name" value="SirA-like"/>
    <property type="match status" value="1"/>
</dbReference>